<evidence type="ECO:0000313" key="2">
    <source>
        <dbReference type="EMBL" id="TNN34285.1"/>
    </source>
</evidence>
<dbReference type="EMBL" id="SRLO01001999">
    <property type="protein sequence ID" value="TNN34285.1"/>
    <property type="molecule type" value="Genomic_DNA"/>
</dbReference>
<feature type="region of interest" description="Disordered" evidence="1">
    <location>
        <begin position="1"/>
        <end position="40"/>
    </location>
</feature>
<reference evidence="2 3" key="1">
    <citation type="submission" date="2019-03" db="EMBL/GenBank/DDBJ databases">
        <title>First draft genome of Liparis tanakae, snailfish: a comprehensive survey of snailfish specific genes.</title>
        <authorList>
            <person name="Kim W."/>
            <person name="Song I."/>
            <person name="Jeong J.-H."/>
            <person name="Kim D."/>
            <person name="Kim S."/>
            <person name="Ryu S."/>
            <person name="Song J.Y."/>
            <person name="Lee S.K."/>
        </authorList>
    </citation>
    <scope>NUCLEOTIDE SEQUENCE [LARGE SCALE GENOMIC DNA]</scope>
    <source>
        <tissue evidence="2">Muscle</tissue>
    </source>
</reference>
<evidence type="ECO:0000313" key="3">
    <source>
        <dbReference type="Proteomes" id="UP000314294"/>
    </source>
</evidence>
<organism evidence="2 3">
    <name type="scientific">Liparis tanakae</name>
    <name type="common">Tanaka's snailfish</name>
    <dbReference type="NCBI Taxonomy" id="230148"/>
    <lineage>
        <taxon>Eukaryota</taxon>
        <taxon>Metazoa</taxon>
        <taxon>Chordata</taxon>
        <taxon>Craniata</taxon>
        <taxon>Vertebrata</taxon>
        <taxon>Euteleostomi</taxon>
        <taxon>Actinopterygii</taxon>
        <taxon>Neopterygii</taxon>
        <taxon>Teleostei</taxon>
        <taxon>Neoteleostei</taxon>
        <taxon>Acanthomorphata</taxon>
        <taxon>Eupercaria</taxon>
        <taxon>Perciformes</taxon>
        <taxon>Cottioidei</taxon>
        <taxon>Cottales</taxon>
        <taxon>Liparidae</taxon>
        <taxon>Liparis</taxon>
    </lineage>
</organism>
<proteinExistence type="predicted"/>
<sequence>MDPGPVELVQSSKTHQQGGAADGGERKEVGLHASPEEAEQPVRLGEVLEVTDDKELLLPEFIAGV</sequence>
<protein>
    <submittedName>
        <fullName evidence="2">Uncharacterized protein</fullName>
    </submittedName>
</protein>
<gene>
    <name evidence="2" type="ORF">EYF80_055548</name>
</gene>
<dbReference type="Proteomes" id="UP000314294">
    <property type="component" value="Unassembled WGS sequence"/>
</dbReference>
<accession>A0A4Z2EZI4</accession>
<dbReference type="AlphaFoldDB" id="A0A4Z2EZI4"/>
<evidence type="ECO:0000256" key="1">
    <source>
        <dbReference type="SAM" id="MobiDB-lite"/>
    </source>
</evidence>
<comment type="caution">
    <text evidence="2">The sequence shown here is derived from an EMBL/GenBank/DDBJ whole genome shotgun (WGS) entry which is preliminary data.</text>
</comment>
<keyword evidence="3" id="KW-1185">Reference proteome</keyword>
<name>A0A4Z2EZI4_9TELE</name>